<keyword evidence="4" id="KW-0223">Dioxygenase</keyword>
<dbReference type="InterPro" id="IPR005123">
    <property type="entry name" value="Oxoglu/Fe-dep_dioxygenase_dom"/>
</dbReference>
<keyword evidence="2" id="KW-0479">Metal-binding</keyword>
<organism evidence="8 9">
    <name type="scientific">Shewanella fodinae</name>
    <dbReference type="NCBI Taxonomy" id="552357"/>
    <lineage>
        <taxon>Bacteria</taxon>
        <taxon>Pseudomonadati</taxon>
        <taxon>Pseudomonadota</taxon>
        <taxon>Gammaproteobacteria</taxon>
        <taxon>Alteromonadales</taxon>
        <taxon>Shewanellaceae</taxon>
        <taxon>Shewanella</taxon>
    </lineage>
</organism>
<evidence type="ECO:0000256" key="5">
    <source>
        <dbReference type="ARBA" id="ARBA00023002"/>
    </source>
</evidence>
<reference evidence="8 9" key="1">
    <citation type="submission" date="2019-03" db="EMBL/GenBank/DDBJ databases">
        <title>Freshwater and sediment microbial communities from various areas in North America, analyzing microbe dynamics in response to fracking.</title>
        <authorList>
            <person name="Lamendella R."/>
        </authorList>
    </citation>
    <scope>NUCLEOTIDE SEQUENCE [LARGE SCALE GENOMIC DNA]</scope>
    <source>
        <strain evidence="8 9">74A</strain>
    </source>
</reference>
<keyword evidence="3" id="KW-0847">Vitamin C</keyword>
<evidence type="ECO:0000256" key="6">
    <source>
        <dbReference type="ARBA" id="ARBA00023004"/>
    </source>
</evidence>
<evidence type="ECO:0000313" key="9">
    <source>
        <dbReference type="Proteomes" id="UP000294832"/>
    </source>
</evidence>
<evidence type="ECO:0000313" key="8">
    <source>
        <dbReference type="EMBL" id="TCN90302.1"/>
    </source>
</evidence>
<proteinExistence type="predicted"/>
<dbReference type="GO" id="GO:0071456">
    <property type="term" value="P:cellular response to hypoxia"/>
    <property type="evidence" value="ECO:0007669"/>
    <property type="project" value="TreeGrafter"/>
</dbReference>
<evidence type="ECO:0000256" key="2">
    <source>
        <dbReference type="ARBA" id="ARBA00022723"/>
    </source>
</evidence>
<evidence type="ECO:0000256" key="4">
    <source>
        <dbReference type="ARBA" id="ARBA00022964"/>
    </source>
</evidence>
<keyword evidence="9" id="KW-1185">Reference proteome</keyword>
<dbReference type="PANTHER" id="PTHR12907:SF26">
    <property type="entry name" value="HIF PROLYL HYDROXYLASE, ISOFORM C"/>
    <property type="match status" value="1"/>
</dbReference>
<dbReference type="AlphaFoldDB" id="A0A4R2FGQ5"/>
<comment type="cofactor">
    <cofactor evidence="1">
        <name>L-ascorbate</name>
        <dbReference type="ChEBI" id="CHEBI:38290"/>
    </cofactor>
</comment>
<dbReference type="Pfam" id="PF13640">
    <property type="entry name" value="2OG-FeII_Oxy_3"/>
    <property type="match status" value="1"/>
</dbReference>
<dbReference type="InterPro" id="IPR044862">
    <property type="entry name" value="Pro_4_hyd_alph_FE2OG_OXY"/>
</dbReference>
<dbReference type="Gene3D" id="2.60.120.620">
    <property type="entry name" value="q2cbj1_9rhob like domain"/>
    <property type="match status" value="1"/>
</dbReference>
<protein>
    <submittedName>
        <fullName evidence="8">SM-20-related protein</fullName>
    </submittedName>
</protein>
<dbReference type="InterPro" id="IPR006620">
    <property type="entry name" value="Pro_4_hyd_alph"/>
</dbReference>
<dbReference type="GO" id="GO:0031543">
    <property type="term" value="F:peptidyl-proline dioxygenase activity"/>
    <property type="evidence" value="ECO:0007669"/>
    <property type="project" value="TreeGrafter"/>
</dbReference>
<dbReference type="SMART" id="SM00702">
    <property type="entry name" value="P4Hc"/>
    <property type="match status" value="1"/>
</dbReference>
<dbReference type="Proteomes" id="UP000294832">
    <property type="component" value="Unassembled WGS sequence"/>
</dbReference>
<dbReference type="RefSeq" id="WP_133037721.1">
    <property type="nucleotide sequence ID" value="NZ_SLWF01000002.1"/>
</dbReference>
<keyword evidence="6" id="KW-0408">Iron</keyword>
<dbReference type="GO" id="GO:0008198">
    <property type="term" value="F:ferrous iron binding"/>
    <property type="evidence" value="ECO:0007669"/>
    <property type="project" value="TreeGrafter"/>
</dbReference>
<dbReference type="InterPro" id="IPR051559">
    <property type="entry name" value="HIF_prolyl_hydroxylases"/>
</dbReference>
<evidence type="ECO:0000259" key="7">
    <source>
        <dbReference type="PROSITE" id="PS51471"/>
    </source>
</evidence>
<evidence type="ECO:0000256" key="1">
    <source>
        <dbReference type="ARBA" id="ARBA00001961"/>
    </source>
</evidence>
<comment type="caution">
    <text evidence="8">The sequence shown here is derived from an EMBL/GenBank/DDBJ whole genome shotgun (WGS) entry which is preliminary data.</text>
</comment>
<gene>
    <name evidence="8" type="ORF">EDC91_102219</name>
</gene>
<dbReference type="PANTHER" id="PTHR12907">
    <property type="entry name" value="EGL NINE HOMOLOG-RELATED"/>
    <property type="match status" value="1"/>
</dbReference>
<feature type="domain" description="Fe2OG dioxygenase" evidence="7">
    <location>
        <begin position="99"/>
        <end position="200"/>
    </location>
</feature>
<dbReference type="GO" id="GO:0031418">
    <property type="term" value="F:L-ascorbic acid binding"/>
    <property type="evidence" value="ECO:0007669"/>
    <property type="project" value="UniProtKB-KW"/>
</dbReference>
<keyword evidence="5" id="KW-0560">Oxidoreductase</keyword>
<dbReference type="PROSITE" id="PS51471">
    <property type="entry name" value="FE2OG_OXY"/>
    <property type="match status" value="1"/>
</dbReference>
<dbReference type="EMBL" id="SLWF01000002">
    <property type="protein sequence ID" value="TCN90302.1"/>
    <property type="molecule type" value="Genomic_DNA"/>
</dbReference>
<dbReference type="OrthoDB" id="9783171at2"/>
<sequence length="207" mass="23731">MTDMSNEAFFDRVAAALEQPGYLVLPQLVDPALVAQLQQRLTQQHSAEFRDAAIGRGSQQQRNQTIRGDRIRWLSPDVQPDAQWLVLMEQLRVGLNQRLFMGLFDYESHYAWYRPGAFYRKHVDALPGSRNRILTTVLFLNEQWGATDGGELQIFDTENNLLQQVVPEAGTLVIFLSERFPHEVLTTHRGRGSIAGWFRLSNSHYGF</sequence>
<evidence type="ECO:0000256" key="3">
    <source>
        <dbReference type="ARBA" id="ARBA00022896"/>
    </source>
</evidence>
<name>A0A4R2FGQ5_9GAMM</name>
<accession>A0A4R2FGQ5</accession>